<dbReference type="GO" id="GO:0009307">
    <property type="term" value="P:DNA restriction-modification system"/>
    <property type="evidence" value="ECO:0007669"/>
    <property type="project" value="UniProtKB-KW"/>
</dbReference>
<keyword evidence="5" id="KW-0255">Endonuclease</keyword>
<dbReference type="InterPro" id="IPR000055">
    <property type="entry name" value="Restrct_endonuc_typeI_TRD"/>
</dbReference>
<dbReference type="GO" id="GO:0016787">
    <property type="term" value="F:hydrolase activity"/>
    <property type="evidence" value="ECO:0007669"/>
    <property type="project" value="UniProtKB-KW"/>
</dbReference>
<feature type="domain" description="Type I restriction modification DNA specificity" evidence="4">
    <location>
        <begin position="57"/>
        <end position="166"/>
    </location>
</feature>
<sequence length="391" mass="43892">MAEVFDGPHATPVKTEEGPWFLSISSLISGRLELSESAHLSEQDFKHWTRRVTPSPGDILFSYETRLGEAALMPGGIRAALGRRMGLLRPRRELVEPRFLLLAYLSPDFQQVIQTRKIHGATVDRIPLVELPKWPIRIPELSTQRRISAVLGALDDKIAVNDRIAATLDDLSHVLFSKHFSPAAKSQDWQTGKLSDLCGTQYGYTASSTDASIGPRLLRVKDINKENWIDWPNVPYCQISADKFDKYRLGRGDIVVARMADPGKSAIVEEDEEEAVFASYLVRLKTASLTHAYFVWGFLKSERYQDYVAASKSGSVQSNMNAKAIVGASLDIPPQELMQKHFEMVDPLRQKLLAVLRESRALVALRDQLLPELMSGRLQIREVEKVIEEAV</sequence>
<name>A0AAU7QZ37_9ACTN</name>
<dbReference type="GO" id="GO:0004519">
    <property type="term" value="F:endonuclease activity"/>
    <property type="evidence" value="ECO:0007669"/>
    <property type="project" value="UniProtKB-KW"/>
</dbReference>
<evidence type="ECO:0000259" key="4">
    <source>
        <dbReference type="Pfam" id="PF01420"/>
    </source>
</evidence>
<keyword evidence="5" id="KW-0378">Hydrolase</keyword>
<protein>
    <submittedName>
        <fullName evidence="5">Restriction endonuclease subunit S</fullName>
        <ecNumber evidence="5">3.1.21.-</ecNumber>
    </submittedName>
</protein>
<dbReference type="CDD" id="cd17521">
    <property type="entry name" value="RMtype1_S_Sau13435ORF2165P_TRD2-CR2_like"/>
    <property type="match status" value="1"/>
</dbReference>
<keyword evidence="3" id="KW-0238">DNA-binding</keyword>
<keyword evidence="2" id="KW-0680">Restriction system</keyword>
<dbReference type="GO" id="GO:0003677">
    <property type="term" value="F:DNA binding"/>
    <property type="evidence" value="ECO:0007669"/>
    <property type="project" value="UniProtKB-KW"/>
</dbReference>
<reference evidence="5" key="1">
    <citation type="submission" date="2024-06" db="EMBL/GenBank/DDBJ databases">
        <title>Micromonospora sp. strain HUAS YX12 genome sequences.</title>
        <authorList>
            <person name="Mo P."/>
        </authorList>
    </citation>
    <scope>NUCLEOTIDE SEQUENCE</scope>
    <source>
        <strain evidence="5">HUAS YX12</strain>
    </source>
</reference>
<accession>A0AAU7QZ37</accession>
<evidence type="ECO:0000256" key="1">
    <source>
        <dbReference type="ARBA" id="ARBA00010923"/>
    </source>
</evidence>
<evidence type="ECO:0000256" key="3">
    <source>
        <dbReference type="ARBA" id="ARBA00023125"/>
    </source>
</evidence>
<evidence type="ECO:0000313" key="5">
    <source>
        <dbReference type="EMBL" id="XBT80761.1"/>
    </source>
</evidence>
<dbReference type="Gene3D" id="3.90.220.20">
    <property type="entry name" value="DNA methylase specificity domains"/>
    <property type="match status" value="2"/>
</dbReference>
<evidence type="ECO:0000256" key="2">
    <source>
        <dbReference type="ARBA" id="ARBA00022747"/>
    </source>
</evidence>
<dbReference type="RefSeq" id="WP_349877208.1">
    <property type="nucleotide sequence ID" value="NZ_CP157974.1"/>
</dbReference>
<dbReference type="InterPro" id="IPR052021">
    <property type="entry name" value="Type-I_RS_S_subunit"/>
</dbReference>
<gene>
    <name evidence="5" type="ORF">ABIH81_24370</name>
</gene>
<dbReference type="InterPro" id="IPR044946">
    <property type="entry name" value="Restrct_endonuc_typeI_TRD_sf"/>
</dbReference>
<dbReference type="AlphaFoldDB" id="A0AAU7QZ37"/>
<dbReference type="EC" id="3.1.21.-" evidence="5"/>
<dbReference type="PANTHER" id="PTHR30408">
    <property type="entry name" value="TYPE-1 RESTRICTION ENZYME ECOKI SPECIFICITY PROTEIN"/>
    <property type="match status" value="1"/>
</dbReference>
<dbReference type="PANTHER" id="PTHR30408:SF13">
    <property type="entry name" value="TYPE I RESTRICTION ENZYME HINDI SPECIFICITY SUBUNIT"/>
    <property type="match status" value="1"/>
</dbReference>
<comment type="similarity">
    <text evidence="1">Belongs to the type-I restriction system S methylase family.</text>
</comment>
<dbReference type="REBASE" id="838556">
    <property type="entry name" value="S.MspYX12ORF24365P"/>
</dbReference>
<proteinExistence type="inferred from homology"/>
<dbReference type="EMBL" id="CP157974">
    <property type="protein sequence ID" value="XBT80761.1"/>
    <property type="molecule type" value="Genomic_DNA"/>
</dbReference>
<keyword evidence="5" id="KW-0540">Nuclease</keyword>
<organism evidence="5">
    <name type="scientific">Micromonospora sp. HUAS YX12</name>
    <dbReference type="NCBI Taxonomy" id="3156396"/>
    <lineage>
        <taxon>Bacteria</taxon>
        <taxon>Bacillati</taxon>
        <taxon>Actinomycetota</taxon>
        <taxon>Actinomycetes</taxon>
        <taxon>Micromonosporales</taxon>
        <taxon>Micromonosporaceae</taxon>
        <taxon>Micromonospora</taxon>
    </lineage>
</organism>
<dbReference type="Pfam" id="PF01420">
    <property type="entry name" value="Methylase_S"/>
    <property type="match status" value="1"/>
</dbReference>
<dbReference type="SUPFAM" id="SSF116734">
    <property type="entry name" value="DNA methylase specificity domain"/>
    <property type="match status" value="2"/>
</dbReference>